<sequence length="122" mass="13554">MSDDLPRVPVRSKTLLETWVAEFFDQGPNERLSVKVAIQDGSDGSDTGLVILHLTHAPADIYMQPVGFDEPRWEATLTARENDLALSPYEMIGLASEVALAGSLCTFLQFKSLEWDRMSGLR</sequence>
<dbReference type="EMBL" id="VYRZ01000002">
    <property type="protein sequence ID" value="KAA9087060.1"/>
    <property type="molecule type" value="Genomic_DNA"/>
</dbReference>
<evidence type="ECO:0000313" key="2">
    <source>
        <dbReference type="Proteomes" id="UP000327039"/>
    </source>
</evidence>
<comment type="caution">
    <text evidence="1">The sequence shown here is derived from an EMBL/GenBank/DDBJ whole genome shotgun (WGS) entry which is preliminary data.</text>
</comment>
<dbReference type="AlphaFoldDB" id="A0A5J5IRZ0"/>
<gene>
    <name evidence="1" type="ORF">F6B42_08860</name>
</gene>
<keyword evidence="2" id="KW-1185">Reference proteome</keyword>
<protein>
    <submittedName>
        <fullName evidence="1">Uncharacterized protein</fullName>
    </submittedName>
</protein>
<reference evidence="2" key="1">
    <citation type="submission" date="2019-09" db="EMBL/GenBank/DDBJ databases">
        <title>Mumia zhuanghuii sp. nov. isolated from the intestinal contents of plateau pika (Ochotona curzoniae) in the Qinghai-Tibet plateau of China.</title>
        <authorList>
            <person name="Tian Z."/>
        </authorList>
    </citation>
    <scope>NUCLEOTIDE SEQUENCE [LARGE SCALE GENOMIC DNA]</scope>
    <source>
        <strain evidence="2">DSM 25564</strain>
    </source>
</reference>
<accession>A0A5J5IRZ0</accession>
<dbReference type="RefSeq" id="WP_150419226.1">
    <property type="nucleotide sequence ID" value="NZ_VYRZ01000002.1"/>
</dbReference>
<organism evidence="1 2">
    <name type="scientific">Microbacterium radiodurans</name>
    <dbReference type="NCBI Taxonomy" id="661398"/>
    <lineage>
        <taxon>Bacteria</taxon>
        <taxon>Bacillati</taxon>
        <taxon>Actinomycetota</taxon>
        <taxon>Actinomycetes</taxon>
        <taxon>Micrococcales</taxon>
        <taxon>Microbacteriaceae</taxon>
        <taxon>Microbacterium</taxon>
    </lineage>
</organism>
<dbReference type="OrthoDB" id="5075849at2"/>
<proteinExistence type="predicted"/>
<name>A0A5J5IRZ0_9MICO</name>
<evidence type="ECO:0000313" key="1">
    <source>
        <dbReference type="EMBL" id="KAA9087060.1"/>
    </source>
</evidence>
<dbReference type="Proteomes" id="UP000327039">
    <property type="component" value="Unassembled WGS sequence"/>
</dbReference>